<reference evidence="1 2" key="1">
    <citation type="submission" date="2020-04" db="EMBL/GenBank/DDBJ databases">
        <title>MicrobeNet Type strains.</title>
        <authorList>
            <person name="Nicholson A.C."/>
        </authorList>
    </citation>
    <scope>NUCLEOTIDE SEQUENCE [LARGE SCALE GENOMIC DNA]</scope>
    <source>
        <strain evidence="1 2">JCM 3332</strain>
    </source>
</reference>
<keyword evidence="2" id="KW-1185">Reference proteome</keyword>
<gene>
    <name evidence="1" type="ORF">HGA15_06555</name>
</gene>
<dbReference type="InterPro" id="IPR056510">
    <property type="entry name" value="WapI"/>
</dbReference>
<proteinExistence type="predicted"/>
<comment type="caution">
    <text evidence="1">The sequence shown here is derived from an EMBL/GenBank/DDBJ whole genome shotgun (WGS) entry which is preliminary data.</text>
</comment>
<sequence>MRLIDSDGYGVELTVAGYQFPDHIDPRIRYSWLIIAGTANCPEGNWAFRWQALTLDDAVELAEWLRRIAVAAEPGGDPLPGPARLEFTEPNLSFTAVSMADAVELRIGLDLEFSPPWNRRVTAGEPSVITARLGAAELTTAAEDLGAELGSYLPPGGRLLGRVR</sequence>
<name>A0A846YB96_9NOCA</name>
<dbReference type="Proteomes" id="UP000570678">
    <property type="component" value="Unassembled WGS sequence"/>
</dbReference>
<evidence type="ECO:0000313" key="2">
    <source>
        <dbReference type="Proteomes" id="UP000570678"/>
    </source>
</evidence>
<dbReference type="Pfam" id="PF24716">
    <property type="entry name" value="WapI"/>
    <property type="match status" value="1"/>
</dbReference>
<organism evidence="1 2">
    <name type="scientific">Nocardia flavorosea</name>
    <dbReference type="NCBI Taxonomy" id="53429"/>
    <lineage>
        <taxon>Bacteria</taxon>
        <taxon>Bacillati</taxon>
        <taxon>Actinomycetota</taxon>
        <taxon>Actinomycetes</taxon>
        <taxon>Mycobacteriales</taxon>
        <taxon>Nocardiaceae</taxon>
        <taxon>Nocardia</taxon>
    </lineage>
</organism>
<dbReference type="AlphaFoldDB" id="A0A846YB96"/>
<dbReference type="RefSeq" id="WP_157116302.1">
    <property type="nucleotide sequence ID" value="NZ_JAAXOT010000003.1"/>
</dbReference>
<dbReference type="EMBL" id="JAAXOT010000003">
    <property type="protein sequence ID" value="NKY55825.1"/>
    <property type="molecule type" value="Genomic_DNA"/>
</dbReference>
<evidence type="ECO:0000313" key="1">
    <source>
        <dbReference type="EMBL" id="NKY55825.1"/>
    </source>
</evidence>
<accession>A0A846YB96</accession>
<protein>
    <submittedName>
        <fullName evidence="1">Uncharacterized protein</fullName>
    </submittedName>
</protein>